<dbReference type="Proteomes" id="UP000184462">
    <property type="component" value="Unassembled WGS sequence"/>
</dbReference>
<feature type="active site" evidence="6">
    <location>
        <position position="253"/>
    </location>
</feature>
<dbReference type="AlphaFoldDB" id="A0A1M4TC71"/>
<keyword evidence="10" id="KW-1185">Reference proteome</keyword>
<dbReference type="InterPro" id="IPR019757">
    <property type="entry name" value="Pept_S26A_signal_pept_1_Lys-AS"/>
</dbReference>
<dbReference type="GO" id="GO:0006465">
    <property type="term" value="P:signal peptide processing"/>
    <property type="evidence" value="ECO:0007669"/>
    <property type="project" value="InterPro"/>
</dbReference>
<feature type="transmembrane region" description="Helical" evidence="7">
    <location>
        <begin position="87"/>
        <end position="106"/>
    </location>
</feature>
<dbReference type="EMBL" id="FQTW01000001">
    <property type="protein sequence ID" value="SHE42043.1"/>
    <property type="molecule type" value="Genomic_DNA"/>
</dbReference>
<dbReference type="InterPro" id="IPR036286">
    <property type="entry name" value="LexA/Signal_pep-like_sf"/>
</dbReference>
<comment type="subcellular location">
    <subcellularLocation>
        <location evidence="7">Membrane</location>
        <topology evidence="7">Single-pass type II membrane protein</topology>
    </subcellularLocation>
</comment>
<accession>A0A1M4TC71</accession>
<comment type="catalytic activity">
    <reaction evidence="1 7">
        <text>Cleavage of hydrophobic, N-terminal signal or leader sequences from secreted and periplasmic proteins.</text>
        <dbReference type="EC" id="3.4.21.89"/>
    </reaction>
</comment>
<dbReference type="InterPro" id="IPR019758">
    <property type="entry name" value="Pept_S26A_signal_pept_1_CS"/>
</dbReference>
<reference evidence="9 10" key="1">
    <citation type="submission" date="2016-11" db="EMBL/GenBank/DDBJ databases">
        <authorList>
            <person name="Jaros S."/>
            <person name="Januszkiewicz K."/>
            <person name="Wedrychowicz H."/>
        </authorList>
    </citation>
    <scope>NUCLEOTIDE SEQUENCE [LARGE SCALE GENOMIC DNA]</scope>
    <source>
        <strain evidence="9 10">DSM 25661</strain>
    </source>
</reference>
<dbReference type="PROSITE" id="PS00760">
    <property type="entry name" value="SPASE_I_2"/>
    <property type="match status" value="1"/>
</dbReference>
<keyword evidence="7" id="KW-0645">Protease</keyword>
<comment type="caution">
    <text evidence="7">Lacks conserved residue(s) required for the propagation of feature annotation.</text>
</comment>
<evidence type="ECO:0000313" key="10">
    <source>
        <dbReference type="Proteomes" id="UP000184462"/>
    </source>
</evidence>
<dbReference type="STRING" id="1155689.SAMN05444278_101589"/>
<evidence type="ECO:0000256" key="3">
    <source>
        <dbReference type="ARBA" id="ARBA00013208"/>
    </source>
</evidence>
<dbReference type="SUPFAM" id="SSF51306">
    <property type="entry name" value="LexA/Signal peptidase"/>
    <property type="match status" value="1"/>
</dbReference>
<keyword evidence="5 7" id="KW-0378">Hydrolase</keyword>
<dbReference type="Pfam" id="PF18936">
    <property type="entry name" value="DUF5684"/>
    <property type="match status" value="1"/>
</dbReference>
<evidence type="ECO:0000313" key="9">
    <source>
        <dbReference type="EMBL" id="SHE42043.1"/>
    </source>
</evidence>
<dbReference type="OrthoDB" id="9802919at2"/>
<evidence type="ECO:0000256" key="2">
    <source>
        <dbReference type="ARBA" id="ARBA00009370"/>
    </source>
</evidence>
<dbReference type="GO" id="GO:0016020">
    <property type="term" value="C:membrane"/>
    <property type="evidence" value="ECO:0007669"/>
    <property type="project" value="UniProtKB-SubCell"/>
</dbReference>
<dbReference type="InterPro" id="IPR019533">
    <property type="entry name" value="Peptidase_S26"/>
</dbReference>
<dbReference type="PRINTS" id="PR00727">
    <property type="entry name" value="LEADERPTASE"/>
</dbReference>
<comment type="similarity">
    <text evidence="2 7">Belongs to the peptidase S26 family.</text>
</comment>
<evidence type="ECO:0000256" key="4">
    <source>
        <dbReference type="ARBA" id="ARBA00019232"/>
    </source>
</evidence>
<dbReference type="NCBIfam" id="TIGR02227">
    <property type="entry name" value="sigpep_I_bact"/>
    <property type="match status" value="1"/>
</dbReference>
<dbReference type="RefSeq" id="WP_073191742.1">
    <property type="nucleotide sequence ID" value="NZ_FQTW01000001.1"/>
</dbReference>
<gene>
    <name evidence="9" type="ORF">SAMN05444278_101589</name>
</gene>
<keyword evidence="7" id="KW-0812">Transmembrane</keyword>
<dbReference type="GO" id="GO:0004252">
    <property type="term" value="F:serine-type endopeptidase activity"/>
    <property type="evidence" value="ECO:0007669"/>
    <property type="project" value="InterPro"/>
</dbReference>
<keyword evidence="7" id="KW-1133">Transmembrane helix</keyword>
<organism evidence="9 10">
    <name type="scientific">Psychroflexus salarius</name>
    <dbReference type="NCBI Taxonomy" id="1155689"/>
    <lineage>
        <taxon>Bacteria</taxon>
        <taxon>Pseudomonadati</taxon>
        <taxon>Bacteroidota</taxon>
        <taxon>Flavobacteriia</taxon>
        <taxon>Flavobacteriales</taxon>
        <taxon>Flavobacteriaceae</taxon>
        <taxon>Psychroflexus</taxon>
    </lineage>
</organism>
<evidence type="ECO:0000256" key="1">
    <source>
        <dbReference type="ARBA" id="ARBA00000677"/>
    </source>
</evidence>
<feature type="domain" description="Peptidase S26" evidence="8">
    <location>
        <begin position="125"/>
        <end position="289"/>
    </location>
</feature>
<dbReference type="InterPro" id="IPR000223">
    <property type="entry name" value="Pept_S26A_signal_pept_1"/>
</dbReference>
<feature type="transmembrane region" description="Helical" evidence="7">
    <location>
        <begin position="501"/>
        <end position="519"/>
    </location>
</feature>
<dbReference type="CDD" id="cd06530">
    <property type="entry name" value="S26_SPase_I"/>
    <property type="match status" value="2"/>
</dbReference>
<feature type="transmembrane region" description="Helical" evidence="7">
    <location>
        <begin position="126"/>
        <end position="144"/>
    </location>
</feature>
<dbReference type="InterPro" id="IPR043739">
    <property type="entry name" value="DUF5684"/>
</dbReference>
<proteinExistence type="inferred from homology"/>
<dbReference type="EC" id="3.4.21.89" evidence="3 7"/>
<dbReference type="PROSITE" id="PS00761">
    <property type="entry name" value="SPASE_I_3"/>
    <property type="match status" value="1"/>
</dbReference>
<feature type="transmembrane region" description="Helical" evidence="7">
    <location>
        <begin position="56"/>
        <end position="75"/>
    </location>
</feature>
<name>A0A1M4TC71_9FLAO</name>
<evidence type="ECO:0000259" key="8">
    <source>
        <dbReference type="Pfam" id="PF10502"/>
    </source>
</evidence>
<evidence type="ECO:0000256" key="6">
    <source>
        <dbReference type="PIRSR" id="PIRSR600223-1"/>
    </source>
</evidence>
<dbReference type="Gene3D" id="2.10.109.10">
    <property type="entry name" value="Umud Fragment, subunit A"/>
    <property type="match status" value="1"/>
</dbReference>
<evidence type="ECO:0000256" key="7">
    <source>
        <dbReference type="RuleBase" id="RU362042"/>
    </source>
</evidence>
<dbReference type="GO" id="GO:0009003">
    <property type="term" value="F:signal peptidase activity"/>
    <property type="evidence" value="ECO:0007669"/>
    <property type="project" value="UniProtKB-EC"/>
</dbReference>
<keyword evidence="7" id="KW-0472">Membrane</keyword>
<dbReference type="Pfam" id="PF10502">
    <property type="entry name" value="Peptidase_S26"/>
    <property type="match status" value="2"/>
</dbReference>
<dbReference type="PANTHER" id="PTHR43390">
    <property type="entry name" value="SIGNAL PEPTIDASE I"/>
    <property type="match status" value="1"/>
</dbReference>
<feature type="domain" description="Peptidase S26" evidence="8">
    <location>
        <begin position="425"/>
        <end position="469"/>
    </location>
</feature>
<dbReference type="PANTHER" id="PTHR43390:SF1">
    <property type="entry name" value="CHLOROPLAST PROCESSING PEPTIDASE"/>
    <property type="match status" value="1"/>
</dbReference>
<sequence length="525" mass="60543">MLTLIDLLLLTIIIQVIHFLGTWKLYKRAGREAWEAAIPIYNAIVLLKIINRPWWWIFLLFIPVINVIMFPVIWVETARSFGKNSTLDTFLSIFTLGFYNYYLNYLTTCQYLGNRSIKATTKTGEFVSSVIFAVVAATIVHTYVMQPFTIPTSSLEKSLLVGDFLFVSKFHYGARVPKTPISFPMVHDSIPGVGIKSYSSSVELPLMRLPAITEIERNDIVVFNWPVDTVRMFGDNSGKYYHKPIDKKSNYVKRTVGVPGDSLEIIDGKIHINSSPLELPERAKPQYSYIVQGKGQGFNLRSLVEIYNITDGIAWFNKSKRQYLIPAVTEASAKKLENHPNVEWIKRKVDPKGEKDLKIFPNNKKVNWNRDQFGPIYIPEKGKTVKLDAESFSLYRRVIEVYEGSELGKQQKLSIKGNQVYMNDEPIDNYTFKQNYYFMMGDNRHNSEDSRFWGYVPMSHVVGKPVFIWLSLDGNASGLFEKLRLDRMFTTVAGEGERVSYLQYFLIALVLWFGFRYFSKKRKKG</sequence>
<evidence type="ECO:0000256" key="5">
    <source>
        <dbReference type="ARBA" id="ARBA00022801"/>
    </source>
</evidence>
<feature type="transmembrane region" description="Helical" evidence="7">
    <location>
        <begin position="6"/>
        <end position="26"/>
    </location>
</feature>
<feature type="active site" evidence="6">
    <location>
        <position position="154"/>
    </location>
</feature>
<protein>
    <recommendedName>
        <fullName evidence="4 7">Signal peptidase I</fullName>
        <ecNumber evidence="3 7">3.4.21.89</ecNumber>
    </recommendedName>
</protein>